<dbReference type="Pfam" id="PF00400">
    <property type="entry name" value="WD40"/>
    <property type="match status" value="2"/>
</dbReference>
<dbReference type="PANTHER" id="PTHR19853:SF0">
    <property type="entry name" value="WD REPEAT-CONTAINING PROTEIN 3"/>
    <property type="match status" value="1"/>
</dbReference>
<dbReference type="InterPro" id="IPR036322">
    <property type="entry name" value="WD40_repeat_dom_sf"/>
</dbReference>
<name>A0AA86PGK1_9EUKA</name>
<dbReference type="GO" id="GO:0032040">
    <property type="term" value="C:small-subunit processome"/>
    <property type="evidence" value="ECO:0007669"/>
    <property type="project" value="TreeGrafter"/>
</dbReference>
<dbReference type="Proteomes" id="UP001642409">
    <property type="component" value="Unassembled WGS sequence"/>
</dbReference>
<organism evidence="4">
    <name type="scientific">Hexamita inflata</name>
    <dbReference type="NCBI Taxonomy" id="28002"/>
    <lineage>
        <taxon>Eukaryota</taxon>
        <taxon>Metamonada</taxon>
        <taxon>Diplomonadida</taxon>
        <taxon>Hexamitidae</taxon>
        <taxon>Hexamitinae</taxon>
        <taxon>Hexamita</taxon>
    </lineage>
</organism>
<dbReference type="GO" id="GO:0030515">
    <property type="term" value="F:snoRNA binding"/>
    <property type="evidence" value="ECO:0007669"/>
    <property type="project" value="TreeGrafter"/>
</dbReference>
<accession>A0AA86PGK1</accession>
<dbReference type="AlphaFoldDB" id="A0AA86PGK1"/>
<comment type="caution">
    <text evidence="4">The sequence shown here is derived from an EMBL/GenBank/DDBJ whole genome shotgun (WGS) entry which is preliminary data.</text>
</comment>
<evidence type="ECO:0000313" key="6">
    <source>
        <dbReference type="Proteomes" id="UP001642409"/>
    </source>
</evidence>
<reference evidence="4" key="1">
    <citation type="submission" date="2023-06" db="EMBL/GenBank/DDBJ databases">
        <authorList>
            <person name="Kurt Z."/>
        </authorList>
    </citation>
    <scope>NUCLEOTIDE SEQUENCE</scope>
</reference>
<dbReference type="InterPro" id="IPR051570">
    <property type="entry name" value="TBC1_cilium_biogenesis"/>
</dbReference>
<dbReference type="InterPro" id="IPR001680">
    <property type="entry name" value="WD40_rpt"/>
</dbReference>
<keyword evidence="1 3" id="KW-0853">WD repeat</keyword>
<sequence length="876" mass="98333">MPRTYMRYEPDDYFAQVNSQSGSVISHCGRFVISGCFDTVIVRHAQTNAIISKIPLNRDASISVIKLHPTLNQVALGLSDSSIRILQIDSQTELTSFQTEGRPSALEFSPDGSVLASGSASGYLQVFDLNDQIELKRPERVHQQLISAICFKQNLIITGGLDKLICVYKDLIRMQTIATIAGPVTSMVVSEDLLLVSTDDCLIRVFSFKQEQFVNIFSLETTGLKETLEQMNASAETHAPSQGSELVNISGEIERSQPTLKIFLTKNILTVISKKSFEIFQLRPESEIKSHQKQRITRTVKQRLERVQKQLQLQTVSENYQLEIQQLTNKIELLAFADLFKPIVVQPVQFVNNISCYLFANKPELVKFMYSCSTNYQICELNLKDNTLTQQTQLDSHPTACCVTTMNEQETVILTADKAFAKFWSIRTCSLLNTVSLPDNFGQPTNAIILKGGVYCIISSLSGLLVVLNLLSNEVESLQQLHDRNVVSMQIMNDALVSFGEEGHIKYHSFRMQDGNLSLILERDIDCKFGLTCGLASQDLVFLGCSDNQIRIHYQDTFKFKMCLYGHALPTIQLQLSPTNEKLFSIASDKTLRTWGLTFGECLKQIKLQEFPTQFQLVPGTHLCIITNKAGEIFYYDMDQYILIGRVQEGNYGKRLCRGHFQPIRSLKMASNGKFFVTAGQDGARTWIQSNDLMSVEDEANKRAQAEVQLGVAGGVAQDWGETMKGEKVDQLDKLQECVEECFQKMQANQKPVEEEEIQIDLKTASQAELMKAAIRAVEAQQKKPWQDQLVEFLLVKTPKSSLPELMRALPQQNAEQLRDLLVKLLAEGCGIEMIVWIYLRLIRTVFLKDAGAAEVASNVVRSLLQKAGACLGAIE</sequence>
<keyword evidence="2" id="KW-0677">Repeat</keyword>
<dbReference type="PANTHER" id="PTHR19853">
    <property type="entry name" value="WD REPEAT CONTAINING PROTEIN 3 WDR3"/>
    <property type="match status" value="1"/>
</dbReference>
<dbReference type="EMBL" id="CAXDID020000158">
    <property type="protein sequence ID" value="CAL6043869.1"/>
    <property type="molecule type" value="Genomic_DNA"/>
</dbReference>
<feature type="repeat" description="WD" evidence="3">
    <location>
        <begin position="564"/>
        <end position="605"/>
    </location>
</feature>
<evidence type="ECO:0000313" key="5">
    <source>
        <dbReference type="EMBL" id="CAL6043869.1"/>
    </source>
</evidence>
<gene>
    <name evidence="4" type="ORF">HINF_LOCUS26539</name>
    <name evidence="5" type="ORF">HINF_LOCUS40284</name>
</gene>
<evidence type="ECO:0000256" key="3">
    <source>
        <dbReference type="PROSITE-ProRule" id="PRU00221"/>
    </source>
</evidence>
<keyword evidence="6" id="KW-1185">Reference proteome</keyword>
<evidence type="ECO:0000256" key="1">
    <source>
        <dbReference type="ARBA" id="ARBA00022574"/>
    </source>
</evidence>
<dbReference type="SUPFAM" id="SSF50978">
    <property type="entry name" value="WD40 repeat-like"/>
    <property type="match status" value="2"/>
</dbReference>
<protein>
    <submittedName>
        <fullName evidence="4">WD40 repeat protein</fullName>
    </submittedName>
    <submittedName>
        <fullName evidence="5">WD40_repeat protein</fullName>
    </submittedName>
</protein>
<dbReference type="GO" id="GO:0030490">
    <property type="term" value="P:maturation of SSU-rRNA"/>
    <property type="evidence" value="ECO:0007669"/>
    <property type="project" value="TreeGrafter"/>
</dbReference>
<dbReference type="EMBL" id="CATOUU010000657">
    <property type="protein sequence ID" value="CAI9938894.1"/>
    <property type="molecule type" value="Genomic_DNA"/>
</dbReference>
<dbReference type="PROSITE" id="PS50082">
    <property type="entry name" value="WD_REPEATS_2"/>
    <property type="match status" value="1"/>
</dbReference>
<evidence type="ECO:0000313" key="4">
    <source>
        <dbReference type="EMBL" id="CAI9938894.1"/>
    </source>
</evidence>
<reference evidence="5 6" key="2">
    <citation type="submission" date="2024-07" db="EMBL/GenBank/DDBJ databases">
        <authorList>
            <person name="Akdeniz Z."/>
        </authorList>
    </citation>
    <scope>NUCLEOTIDE SEQUENCE [LARGE SCALE GENOMIC DNA]</scope>
</reference>
<dbReference type="Gene3D" id="2.130.10.10">
    <property type="entry name" value="YVTN repeat-like/Quinoprotein amine dehydrogenase"/>
    <property type="match status" value="2"/>
</dbReference>
<dbReference type="SMART" id="SM00320">
    <property type="entry name" value="WD40"/>
    <property type="match status" value="6"/>
</dbReference>
<dbReference type="GO" id="GO:0034388">
    <property type="term" value="C:Pwp2p-containing subcomplex of 90S preribosome"/>
    <property type="evidence" value="ECO:0007669"/>
    <property type="project" value="TreeGrafter"/>
</dbReference>
<proteinExistence type="predicted"/>
<evidence type="ECO:0000256" key="2">
    <source>
        <dbReference type="ARBA" id="ARBA00022737"/>
    </source>
</evidence>
<dbReference type="InterPro" id="IPR015943">
    <property type="entry name" value="WD40/YVTN_repeat-like_dom_sf"/>
</dbReference>